<feature type="transmembrane region" description="Helical" evidence="6">
    <location>
        <begin position="636"/>
        <end position="656"/>
    </location>
</feature>
<protein>
    <submittedName>
        <fullName evidence="8">MMPL family transporter</fullName>
    </submittedName>
</protein>
<dbReference type="Gene3D" id="1.20.1640.10">
    <property type="entry name" value="Multidrug efflux transporter AcrB transmembrane domain"/>
    <property type="match status" value="2"/>
</dbReference>
<feature type="transmembrane region" description="Helical" evidence="6">
    <location>
        <begin position="356"/>
        <end position="378"/>
    </location>
</feature>
<evidence type="ECO:0000256" key="6">
    <source>
        <dbReference type="SAM" id="Phobius"/>
    </source>
</evidence>
<feature type="domain" description="SSD" evidence="7">
    <location>
        <begin position="252"/>
        <end position="378"/>
    </location>
</feature>
<organism evidence="8 9">
    <name type="scientific">Eiseniibacteriota bacterium</name>
    <dbReference type="NCBI Taxonomy" id="2212470"/>
    <lineage>
        <taxon>Bacteria</taxon>
        <taxon>Candidatus Eiseniibacteriota</taxon>
    </lineage>
</organism>
<evidence type="ECO:0000256" key="3">
    <source>
        <dbReference type="ARBA" id="ARBA00022692"/>
    </source>
</evidence>
<sequence>MKESKTSSKAEDYGRWVVRWRWPVLIGSLLIAMTAGFGATKLGFDNSYRVFFGPDNPQLLAFEELENTYSKNDNVLFVLDPNDGDAFSQEHLTMVADLTDRAWKLPYARRVDSPTNYQHSYAEEDDLIVEDLVPDPASATEEELAAALATALEQPELRDRLITLAADVSGINVTLELPGKSPFEVTEVATAARELAAEFEANHDVKIHLTGVAMLNNAFAENSQKDMMTLTPIMFGLMILASVIFLRSILGAVGTLFVIGLSTATGLGLAGWMGVSFTPPSSVAPTMIMTLAVADSIHVLVTILTAMAAGMTKRDAIVESLRVNLQPVVITSLTTAIGFLSLNFSDSPPFRDLGNISAMGVTAALFYSVTFFPALIAIMPMRRPKATEEKSRMVEGISSFVLRSHRPLMWGSIIVVVAICAFIPRNQLDDQFIQYFDDRVEFRVDSDFATDNLTGLYQIDFSLGTESTGGISDPEYLQKLDEFDQWARQQEGVIQVSSLAHTMKRLNKNLHADDESYFRIPESRELAAQYLLLYEMSLPYGLDLNNQININKSHSKLSLTLADMSASRMRELAGDAETWLHDNTPESMFSHGIGPIIMFAYISKRNVESMLLGTFVALVAISLCLIFALRSLRYGLLSLIPNLIPALLTFGLWGLTVREVNLGLANVMAMSLGIVADDTIHFLSKYLRGRRERGLEAEGAVQYAFRSVGKALIVTSVVLIVGFAVMTQSAFALNSNMGWFTVITIAVALIADFLLLPGILMALDKKKDAARVTRSERTPEPSPAS</sequence>
<comment type="caution">
    <text evidence="8">The sequence shown here is derived from an EMBL/GenBank/DDBJ whole genome shotgun (WGS) entry which is preliminary data.</text>
</comment>
<dbReference type="Proteomes" id="UP000547674">
    <property type="component" value="Unassembled WGS sequence"/>
</dbReference>
<evidence type="ECO:0000259" key="7">
    <source>
        <dbReference type="PROSITE" id="PS50156"/>
    </source>
</evidence>
<accession>A0A7Y2E5E4</accession>
<feature type="transmembrane region" description="Helical" evidence="6">
    <location>
        <begin position="253"/>
        <end position="275"/>
    </location>
</feature>
<feature type="transmembrane region" description="Helical" evidence="6">
    <location>
        <begin position="323"/>
        <end position="344"/>
    </location>
</feature>
<dbReference type="EMBL" id="JABDJR010000072">
    <property type="protein sequence ID" value="NNF05538.1"/>
    <property type="molecule type" value="Genomic_DNA"/>
</dbReference>
<feature type="transmembrane region" description="Helical" evidence="6">
    <location>
        <begin position="662"/>
        <end position="683"/>
    </location>
</feature>
<feature type="transmembrane region" description="Helical" evidence="6">
    <location>
        <begin position="287"/>
        <end position="311"/>
    </location>
</feature>
<proteinExistence type="predicted"/>
<gene>
    <name evidence="8" type="ORF">HKN21_02140</name>
</gene>
<evidence type="ECO:0000256" key="2">
    <source>
        <dbReference type="ARBA" id="ARBA00022475"/>
    </source>
</evidence>
<evidence type="ECO:0000256" key="5">
    <source>
        <dbReference type="ARBA" id="ARBA00023136"/>
    </source>
</evidence>
<dbReference type="InterPro" id="IPR004869">
    <property type="entry name" value="MMPL_dom"/>
</dbReference>
<dbReference type="AlphaFoldDB" id="A0A7Y2E5E4"/>
<comment type="subcellular location">
    <subcellularLocation>
        <location evidence="1">Cell membrane</location>
        <topology evidence="1">Multi-pass membrane protein</topology>
    </subcellularLocation>
</comment>
<feature type="transmembrane region" description="Helical" evidence="6">
    <location>
        <begin position="739"/>
        <end position="763"/>
    </location>
</feature>
<reference evidence="8 9" key="1">
    <citation type="submission" date="2020-03" db="EMBL/GenBank/DDBJ databases">
        <title>Metabolic flexibility allows generalist bacteria to become dominant in a frequently disturbed ecosystem.</title>
        <authorList>
            <person name="Chen Y.-J."/>
            <person name="Leung P.M."/>
            <person name="Bay S.K."/>
            <person name="Hugenholtz P."/>
            <person name="Kessler A.J."/>
            <person name="Shelley G."/>
            <person name="Waite D.W."/>
            <person name="Cook P.L."/>
            <person name="Greening C."/>
        </authorList>
    </citation>
    <scope>NUCLEOTIDE SEQUENCE [LARGE SCALE GENOMIC DNA]</scope>
    <source>
        <strain evidence="8">SS_bin_28</strain>
    </source>
</reference>
<feature type="transmembrane region" description="Helical" evidence="6">
    <location>
        <begin position="711"/>
        <end position="733"/>
    </location>
</feature>
<keyword evidence="3 6" id="KW-0812">Transmembrane</keyword>
<dbReference type="SUPFAM" id="SSF82866">
    <property type="entry name" value="Multidrug efflux transporter AcrB transmembrane domain"/>
    <property type="match status" value="2"/>
</dbReference>
<keyword evidence="2" id="KW-1003">Cell membrane</keyword>
<evidence type="ECO:0000313" key="9">
    <source>
        <dbReference type="Proteomes" id="UP000547674"/>
    </source>
</evidence>
<dbReference type="InterPro" id="IPR000731">
    <property type="entry name" value="SSD"/>
</dbReference>
<feature type="transmembrane region" description="Helical" evidence="6">
    <location>
        <begin position="407"/>
        <end position="424"/>
    </location>
</feature>
<dbReference type="GO" id="GO:0005886">
    <property type="term" value="C:plasma membrane"/>
    <property type="evidence" value="ECO:0007669"/>
    <property type="project" value="UniProtKB-SubCell"/>
</dbReference>
<dbReference type="PANTHER" id="PTHR33406">
    <property type="entry name" value="MEMBRANE PROTEIN MJ1562-RELATED"/>
    <property type="match status" value="1"/>
</dbReference>
<dbReference type="PROSITE" id="PS50156">
    <property type="entry name" value="SSD"/>
    <property type="match status" value="1"/>
</dbReference>
<evidence type="ECO:0000313" key="8">
    <source>
        <dbReference type="EMBL" id="NNF05538.1"/>
    </source>
</evidence>
<evidence type="ECO:0000256" key="1">
    <source>
        <dbReference type="ARBA" id="ARBA00004651"/>
    </source>
</evidence>
<keyword evidence="5 6" id="KW-0472">Membrane</keyword>
<dbReference type="Pfam" id="PF03176">
    <property type="entry name" value="MMPL"/>
    <property type="match status" value="2"/>
</dbReference>
<dbReference type="PANTHER" id="PTHR33406:SF12">
    <property type="entry name" value="BLR2997 PROTEIN"/>
    <property type="match status" value="1"/>
</dbReference>
<evidence type="ECO:0000256" key="4">
    <source>
        <dbReference type="ARBA" id="ARBA00022989"/>
    </source>
</evidence>
<keyword evidence="4 6" id="KW-1133">Transmembrane helix</keyword>
<feature type="transmembrane region" description="Helical" evidence="6">
    <location>
        <begin position="227"/>
        <end position="246"/>
    </location>
</feature>
<name>A0A7Y2E5E4_UNCEI</name>
<feature type="transmembrane region" description="Helical" evidence="6">
    <location>
        <begin position="20"/>
        <end position="39"/>
    </location>
</feature>
<dbReference type="InterPro" id="IPR050545">
    <property type="entry name" value="Mycobact_MmpL"/>
</dbReference>
<feature type="transmembrane region" description="Helical" evidence="6">
    <location>
        <begin position="610"/>
        <end position="629"/>
    </location>
</feature>